<comment type="caution">
    <text evidence="1">The sequence shown here is derived from an EMBL/GenBank/DDBJ whole genome shotgun (WGS) entry which is preliminary data.</text>
</comment>
<protein>
    <submittedName>
        <fullName evidence="1">C4orf36 isoform 12</fullName>
    </submittedName>
</protein>
<accession>A0A2J8L2I4</accession>
<evidence type="ECO:0000313" key="1">
    <source>
        <dbReference type="EMBL" id="PNI41455.1"/>
    </source>
</evidence>
<dbReference type="Pfam" id="PF15022">
    <property type="entry name" value="DUF4522"/>
    <property type="match status" value="1"/>
</dbReference>
<dbReference type="Proteomes" id="UP000236370">
    <property type="component" value="Unassembled WGS sequence"/>
</dbReference>
<dbReference type="InterPro" id="IPR027825">
    <property type="entry name" value="DUF4522"/>
</dbReference>
<dbReference type="AlphaFoldDB" id="A0A2J8L2I4"/>
<organism evidence="1 2">
    <name type="scientific">Pan troglodytes</name>
    <name type="common">Chimpanzee</name>
    <dbReference type="NCBI Taxonomy" id="9598"/>
    <lineage>
        <taxon>Eukaryota</taxon>
        <taxon>Metazoa</taxon>
        <taxon>Chordata</taxon>
        <taxon>Craniata</taxon>
        <taxon>Vertebrata</taxon>
        <taxon>Euteleostomi</taxon>
        <taxon>Mammalia</taxon>
        <taxon>Eutheria</taxon>
        <taxon>Euarchontoglires</taxon>
        <taxon>Primates</taxon>
        <taxon>Haplorrhini</taxon>
        <taxon>Catarrhini</taxon>
        <taxon>Hominidae</taxon>
        <taxon>Pan</taxon>
    </lineage>
</organism>
<dbReference type="EMBL" id="NBAG03000317">
    <property type="protein sequence ID" value="PNI41455.1"/>
    <property type="molecule type" value="Genomic_DNA"/>
</dbReference>
<evidence type="ECO:0000313" key="2">
    <source>
        <dbReference type="Proteomes" id="UP000236370"/>
    </source>
</evidence>
<reference evidence="1 2" key="1">
    <citation type="submission" date="2017-12" db="EMBL/GenBank/DDBJ databases">
        <title>High-resolution comparative analysis of great ape genomes.</title>
        <authorList>
            <person name="Pollen A."/>
            <person name="Hastie A."/>
            <person name="Hormozdiari F."/>
            <person name="Dougherty M."/>
            <person name="Liu R."/>
            <person name="Chaisson M."/>
            <person name="Hoppe E."/>
            <person name="Hill C."/>
            <person name="Pang A."/>
            <person name="Hillier L."/>
            <person name="Baker C."/>
            <person name="Armstrong J."/>
            <person name="Shendure J."/>
            <person name="Paten B."/>
            <person name="Wilson R."/>
            <person name="Chao H."/>
            <person name="Schneider V."/>
            <person name="Ventura M."/>
            <person name="Kronenberg Z."/>
            <person name="Murali S."/>
            <person name="Gordon D."/>
            <person name="Cantsilieris S."/>
            <person name="Munson K."/>
            <person name="Nelson B."/>
            <person name="Raja A."/>
            <person name="Underwood J."/>
            <person name="Diekhans M."/>
            <person name="Fiddes I."/>
            <person name="Haussler D."/>
            <person name="Eichler E."/>
        </authorList>
    </citation>
    <scope>NUCLEOTIDE SEQUENCE [LARGE SCALE GENOMIC DNA]</scope>
    <source>
        <strain evidence="1">Yerkes chimp pedigree #C0471</strain>
    </source>
</reference>
<proteinExistence type="predicted"/>
<name>A0A2J8L2I4_PANTR</name>
<gene>
    <name evidence="1" type="ORF">CK820_G0033343</name>
</gene>
<sequence>MAYGVPRKNTVKTILRGSCYNVVSHYHAGWNVVHLLGLSDPPTSAS</sequence>